<proteinExistence type="predicted"/>
<organism evidence="6 7">
    <name type="scientific">Labeo rohita</name>
    <name type="common">Indian major carp</name>
    <name type="synonym">Cyprinus rohita</name>
    <dbReference type="NCBI Taxonomy" id="84645"/>
    <lineage>
        <taxon>Eukaryota</taxon>
        <taxon>Metazoa</taxon>
        <taxon>Chordata</taxon>
        <taxon>Craniata</taxon>
        <taxon>Vertebrata</taxon>
        <taxon>Euteleostomi</taxon>
        <taxon>Actinopterygii</taxon>
        <taxon>Neopterygii</taxon>
        <taxon>Teleostei</taxon>
        <taxon>Ostariophysi</taxon>
        <taxon>Cypriniformes</taxon>
        <taxon>Cyprinidae</taxon>
        <taxon>Labeoninae</taxon>
        <taxon>Labeonini</taxon>
        <taxon>Labeo</taxon>
    </lineage>
</organism>
<evidence type="ECO:0000313" key="7">
    <source>
        <dbReference type="Proteomes" id="UP000830375"/>
    </source>
</evidence>
<dbReference type="InterPro" id="IPR051548">
    <property type="entry name" value="Grx-like_ET"/>
</dbReference>
<evidence type="ECO:0000259" key="5">
    <source>
        <dbReference type="Pfam" id="PF04784"/>
    </source>
</evidence>
<dbReference type="EMBL" id="JACTAM010000009">
    <property type="protein sequence ID" value="KAI2660437.1"/>
    <property type="molecule type" value="Genomic_DNA"/>
</dbReference>
<evidence type="ECO:0000256" key="3">
    <source>
        <dbReference type="ARBA" id="ARBA00023284"/>
    </source>
</evidence>
<sequence length="363" mass="41235">MVEDRTIMRGRVTVYSVPGCPHCIQAKATLSTLGVPVCDVDVNKHREIRAQLKELTGRSTVPQIFFNNMYVGNNEDLQKLDPEQLERLVLSVRQEPMSLDAPPVPGENNLDSDGEIDGAACELSEALRNLILKLYSDHLSEDGKTVDYKAMSRSLYFERYCDLAVQLQRVELLSLSREEKLAFFINVYNALVIHGNLRLGFPKNIWQRYRFFNYVSYFIGGQVFTLQDIENGVLRGNRKGVAQLLKPFSRNDPRLQVALPDVEPLIHFALNCGAKGCPPIKTYTPQDIDSQLRAAAEAFLENDDSCVIDSVRREVKLSQIFKWYKTDFGGTDEKKKRNLQTLLSDGKVKVSYLPYDWSINSTD</sequence>
<gene>
    <name evidence="6" type="ORF">H4Q32_008000</name>
</gene>
<evidence type="ECO:0000256" key="2">
    <source>
        <dbReference type="ARBA" id="ARBA00023157"/>
    </source>
</evidence>
<comment type="function">
    <text evidence="1">Has a glutathione-disulfide oxidoreductase activity in the presence of NADPH and glutathione reductase. Reduces low molecular weight disulfides and proteins.</text>
</comment>
<dbReference type="InterPro" id="IPR011767">
    <property type="entry name" value="GLR_AS"/>
</dbReference>
<keyword evidence="2" id="KW-1015">Disulfide bond</keyword>
<dbReference type="InterPro" id="IPR006869">
    <property type="entry name" value="DUF547"/>
</dbReference>
<dbReference type="PRINTS" id="PR00160">
    <property type="entry name" value="GLUTAREDOXIN"/>
</dbReference>
<dbReference type="Gene3D" id="3.40.30.10">
    <property type="entry name" value="Glutaredoxin"/>
    <property type="match status" value="1"/>
</dbReference>
<evidence type="ECO:0000256" key="1">
    <source>
        <dbReference type="ARBA" id="ARBA00002549"/>
    </source>
</evidence>
<dbReference type="Pfam" id="PF04784">
    <property type="entry name" value="DUF547"/>
    <property type="match status" value="1"/>
</dbReference>
<dbReference type="SUPFAM" id="SSF52833">
    <property type="entry name" value="Thioredoxin-like"/>
    <property type="match status" value="1"/>
</dbReference>
<feature type="domain" description="DUF547" evidence="5">
    <location>
        <begin position="174"/>
        <end position="300"/>
    </location>
</feature>
<evidence type="ECO:0000259" key="4">
    <source>
        <dbReference type="Pfam" id="PF00462"/>
    </source>
</evidence>
<dbReference type="Pfam" id="PF00462">
    <property type="entry name" value="Glutaredoxin"/>
    <property type="match status" value="1"/>
</dbReference>
<feature type="domain" description="Glutaredoxin" evidence="4">
    <location>
        <begin position="12"/>
        <end position="70"/>
    </location>
</feature>
<dbReference type="PROSITE" id="PS00195">
    <property type="entry name" value="GLUTAREDOXIN_1"/>
    <property type="match status" value="1"/>
</dbReference>
<keyword evidence="3" id="KW-0676">Redox-active center</keyword>
<dbReference type="PANTHER" id="PTHR34386">
    <property type="entry name" value="GLUTAREDOXIN"/>
    <property type="match status" value="1"/>
</dbReference>
<dbReference type="Proteomes" id="UP000830375">
    <property type="component" value="Unassembled WGS sequence"/>
</dbReference>
<dbReference type="PANTHER" id="PTHR34386:SF1">
    <property type="entry name" value="GLUTAREDOXIN-LIKE PROTEIN NRDH"/>
    <property type="match status" value="1"/>
</dbReference>
<keyword evidence="7" id="KW-1185">Reference proteome</keyword>
<dbReference type="InterPro" id="IPR002109">
    <property type="entry name" value="Glutaredoxin"/>
</dbReference>
<comment type="caution">
    <text evidence="6">The sequence shown here is derived from an EMBL/GenBank/DDBJ whole genome shotgun (WGS) entry which is preliminary data.</text>
</comment>
<dbReference type="InterPro" id="IPR014025">
    <property type="entry name" value="Glutaredoxin_subgr"/>
</dbReference>
<accession>A0ABQ8MC30</accession>
<evidence type="ECO:0000313" key="6">
    <source>
        <dbReference type="EMBL" id="KAI2660437.1"/>
    </source>
</evidence>
<reference evidence="6 7" key="1">
    <citation type="submission" date="2022-01" db="EMBL/GenBank/DDBJ databases">
        <title>A high-quality chromosome-level genome assembly of rohu carp, Labeo rohita.</title>
        <authorList>
            <person name="Arick M.A. II"/>
            <person name="Hsu C.-Y."/>
            <person name="Magbanua Z."/>
            <person name="Pechanova O."/>
            <person name="Grover C."/>
            <person name="Miller E."/>
            <person name="Thrash A."/>
            <person name="Ezzel L."/>
            <person name="Alam S."/>
            <person name="Benzie J."/>
            <person name="Hamilton M."/>
            <person name="Karsi A."/>
            <person name="Lawrence M.L."/>
            <person name="Peterson D.G."/>
        </authorList>
    </citation>
    <scope>NUCLEOTIDE SEQUENCE [LARGE SCALE GENOMIC DNA]</scope>
    <source>
        <strain evidence="7">BAU-BD-2019</strain>
        <tissue evidence="6">Blood</tissue>
    </source>
</reference>
<name>A0ABQ8MC30_LABRO</name>
<dbReference type="InterPro" id="IPR036249">
    <property type="entry name" value="Thioredoxin-like_sf"/>
</dbReference>
<protein>
    <submittedName>
        <fullName evidence="6">Glutaredoxin-2</fullName>
    </submittedName>
</protein>
<dbReference type="PROSITE" id="PS51354">
    <property type="entry name" value="GLUTAREDOXIN_2"/>
    <property type="match status" value="1"/>
</dbReference>